<gene>
    <name evidence="2" type="ORF">DEU51_12433</name>
</gene>
<feature type="coiled-coil region" evidence="1">
    <location>
        <begin position="137"/>
        <end position="164"/>
    </location>
</feature>
<evidence type="ECO:0000256" key="1">
    <source>
        <dbReference type="SAM" id="Coils"/>
    </source>
</evidence>
<dbReference type="Proteomes" id="UP000255365">
    <property type="component" value="Unassembled WGS sequence"/>
</dbReference>
<name>A0A370S1E7_PSEJE</name>
<dbReference type="EMBL" id="QRAV01000024">
    <property type="protein sequence ID" value="RDL13556.1"/>
    <property type="molecule type" value="Genomic_DNA"/>
</dbReference>
<organism evidence="2 3">
    <name type="scientific">Pseudomonas jessenii</name>
    <dbReference type="NCBI Taxonomy" id="77298"/>
    <lineage>
        <taxon>Bacteria</taxon>
        <taxon>Pseudomonadati</taxon>
        <taxon>Pseudomonadota</taxon>
        <taxon>Gammaproteobacteria</taxon>
        <taxon>Pseudomonadales</taxon>
        <taxon>Pseudomonadaceae</taxon>
        <taxon>Pseudomonas</taxon>
    </lineage>
</organism>
<evidence type="ECO:0000313" key="2">
    <source>
        <dbReference type="EMBL" id="RDL13556.1"/>
    </source>
</evidence>
<dbReference type="AlphaFoldDB" id="A0A370S1E7"/>
<comment type="caution">
    <text evidence="2">The sequence shown here is derived from an EMBL/GenBank/DDBJ whole genome shotgun (WGS) entry which is preliminary data.</text>
</comment>
<protein>
    <submittedName>
        <fullName evidence="2">Uncharacterized protein</fullName>
    </submittedName>
</protein>
<evidence type="ECO:0000313" key="3">
    <source>
        <dbReference type="Proteomes" id="UP000255365"/>
    </source>
</evidence>
<accession>A0A370S1E7</accession>
<keyword evidence="1" id="KW-0175">Coiled coil</keyword>
<proteinExistence type="predicted"/>
<reference evidence="2 3" key="1">
    <citation type="submission" date="2018-07" db="EMBL/GenBank/DDBJ databases">
        <title>Genome sequencing of rice bacterial endophytes.</title>
        <authorList>
            <person name="Venturi V."/>
        </authorList>
    </citation>
    <scope>NUCLEOTIDE SEQUENCE [LARGE SCALE GENOMIC DNA]</scope>
    <source>
        <strain evidence="2 3">E2333</strain>
    </source>
</reference>
<sequence length="199" mass="22004">MSGIERIIEALTAPPPPAAEVVSLDRGTVERALALLESHPDIAQGGPSLCQEVCAFRQAMAEPKVELWAMHSVGPGEVYACLSKEEAEQAAQSLRDAGVKWKESKVARGENVEFWTEWVSEVIPSPWEPAEHFEILAEQEKDEAERLRVLATSLTEEKENLRKALAGMLFAFDDGVGLDWSADLLDYARKLCPAEEFKP</sequence>